<dbReference type="KEGG" id="dsc:ABOD76_06520"/>
<comment type="similarity">
    <text evidence="1">Belongs to the bacterial solute-binding protein 1 family.</text>
</comment>
<dbReference type="CDD" id="cd14748">
    <property type="entry name" value="PBP2_UgpB"/>
    <property type="match status" value="1"/>
</dbReference>
<proteinExistence type="inferred from homology"/>
<gene>
    <name evidence="4" type="ORF">ABOD76_06520</name>
</gene>
<dbReference type="Gene3D" id="3.40.190.10">
    <property type="entry name" value="Periplasmic binding protein-like II"/>
    <property type="match status" value="2"/>
</dbReference>
<keyword evidence="3" id="KW-0732">Signal</keyword>
<dbReference type="GO" id="GO:0015768">
    <property type="term" value="P:maltose transport"/>
    <property type="evidence" value="ECO:0007669"/>
    <property type="project" value="TreeGrafter"/>
</dbReference>
<dbReference type="GO" id="GO:1901982">
    <property type="term" value="F:maltose binding"/>
    <property type="evidence" value="ECO:0007669"/>
    <property type="project" value="TreeGrafter"/>
</dbReference>
<reference evidence="4" key="1">
    <citation type="submission" date="2024-06" db="EMBL/GenBank/DDBJ databases">
        <title>Draft Genome Sequence of Deinococcus sonorensis Type Strain KR-87, a Biofilm Producing Representative of the Genus Deinococcus.</title>
        <authorList>
            <person name="Boren L.S."/>
            <person name="Grosso R.A."/>
            <person name="Hugenberg-Cox A.N."/>
            <person name="Hill J.T.E."/>
            <person name="Albert C.M."/>
            <person name="Tuohy J.M."/>
        </authorList>
    </citation>
    <scope>NUCLEOTIDE SEQUENCE</scope>
    <source>
        <strain evidence="4">KR-87</strain>
    </source>
</reference>
<sequence length="395" mass="42158">MKPLLTLTLLLGTAGAAPTPVVFWHSMQGVSSLIEGYASDFNRSQTQYVVTAKAVGNYREAAARLQDALQAGTAPALFQAEFTTFTALAAQGQLEPLDRAADDLPPALTQDLYPAVWRAGEVEGHRYGLPWNVSVPVLYYNAGAFRKAGVSAPATWSELETAAQRLKTGGRRPLVAVADAWTFEGLVAVRGGQLVQGNRPAFDSPEAVAALEQLTRMVRAGTAQPRTLDQVVGAALDFTRGQNVMAVASIANQNDFARLPFIQLGVAPFPCEKRCAPPLGGANLVVPRGTPAAEQAGALAFWRYLMDPARLNSWVKATGYLSPRRSVQARLSSAEAPGSARRAAADQLLMAQPRPTAPQYSRWQPLLEAAISSALSGRQSAEAALQDAQRRATQP</sequence>
<dbReference type="GO" id="GO:0055052">
    <property type="term" value="C:ATP-binding cassette (ABC) transporter complex, substrate-binding subunit-containing"/>
    <property type="evidence" value="ECO:0007669"/>
    <property type="project" value="TreeGrafter"/>
</dbReference>
<evidence type="ECO:0000313" key="4">
    <source>
        <dbReference type="EMBL" id="XBV85957.1"/>
    </source>
</evidence>
<dbReference type="SUPFAM" id="SSF53850">
    <property type="entry name" value="Periplasmic binding protein-like II"/>
    <property type="match status" value="1"/>
</dbReference>
<accession>A0AAU7UBH4</accession>
<dbReference type="PANTHER" id="PTHR30061:SF50">
    <property type="entry name" value="MALTOSE_MALTODEXTRIN-BINDING PERIPLASMIC PROTEIN"/>
    <property type="match status" value="1"/>
</dbReference>
<dbReference type="GO" id="GO:0042956">
    <property type="term" value="P:maltodextrin transmembrane transport"/>
    <property type="evidence" value="ECO:0007669"/>
    <property type="project" value="TreeGrafter"/>
</dbReference>
<name>A0AAU7UBH4_9DEIO</name>
<dbReference type="RefSeq" id="WP_350244004.1">
    <property type="nucleotide sequence ID" value="NZ_CP158299.1"/>
</dbReference>
<dbReference type="PANTHER" id="PTHR30061">
    <property type="entry name" value="MALTOSE-BINDING PERIPLASMIC PROTEIN"/>
    <property type="match status" value="1"/>
</dbReference>
<evidence type="ECO:0000256" key="3">
    <source>
        <dbReference type="ARBA" id="ARBA00022729"/>
    </source>
</evidence>
<evidence type="ECO:0000256" key="1">
    <source>
        <dbReference type="ARBA" id="ARBA00008520"/>
    </source>
</evidence>
<dbReference type="Pfam" id="PF13416">
    <property type="entry name" value="SBP_bac_8"/>
    <property type="match status" value="1"/>
</dbReference>
<organism evidence="4">
    <name type="scientific">Deinococcus sonorensis KR-87</name>
    <dbReference type="NCBI Taxonomy" id="694439"/>
    <lineage>
        <taxon>Bacteria</taxon>
        <taxon>Thermotogati</taxon>
        <taxon>Deinococcota</taxon>
        <taxon>Deinococci</taxon>
        <taxon>Deinococcales</taxon>
        <taxon>Deinococcaceae</taxon>
        <taxon>Deinococcus</taxon>
    </lineage>
</organism>
<dbReference type="InterPro" id="IPR006059">
    <property type="entry name" value="SBP"/>
</dbReference>
<keyword evidence="2" id="KW-0813">Transport</keyword>
<protein>
    <submittedName>
        <fullName evidence="4">ABC transporter substrate-binding protein</fullName>
    </submittedName>
</protein>
<dbReference type="AlphaFoldDB" id="A0AAU7UBH4"/>
<evidence type="ECO:0000256" key="2">
    <source>
        <dbReference type="ARBA" id="ARBA00022448"/>
    </source>
</evidence>
<dbReference type="EMBL" id="CP158299">
    <property type="protein sequence ID" value="XBV85957.1"/>
    <property type="molecule type" value="Genomic_DNA"/>
</dbReference>